<sequence length="522" mass="60606">MSFRRTTIMPYENGLPVSDDIIDRILLFLPTFSSLKATILTCKSFYQVYQTHPKSIVRAVAYNITGPALPQALECIRHRDIVKSPHRFKSRPHWGESEEESDDEGSNEDRQRRFEETSKPRSSKVWNEPILDSEEANAGSRDLSLAPITAAETYTIIKNAKVVAFLEVLFSFRYIDRSASISQLSPSESLDFHVAMYHLMLYTSIFHPGTWSLFSDPESDDDVNARKHAKAFEKRKKFLSSFSTSELLQLHSVAEFLKEVLAWCLRLSGYPPEICDLAVAAGPALIVECFNNQDKGIEPLEDILDYFEEELEFHPLIDGYLTNPLVKNLEARKVKLPPSDFTHWLSISSRTTERNSQCDRCHKSYGFEIFSRSTFTEYINGHCPRLLHYTVSWYNWQNVISCLKSNLWRNPTECESLRQEANQYGARLLLRIWDDLWGLGPVNQQPQVQQPSPLPDWTEDDYLCETCFRSFLIENLWLWLRHMKAISGTLEENCWYGYNCRTQTHKEQHAKKLNHLCEQTRF</sequence>
<dbReference type="PANTHER" id="PTHR16079:SF4">
    <property type="entry name" value="E3 UBIQUITIN-PROTEIN LIGASE CHFR"/>
    <property type="match status" value="1"/>
</dbReference>
<dbReference type="GO" id="GO:0016567">
    <property type="term" value="P:protein ubiquitination"/>
    <property type="evidence" value="ECO:0007669"/>
    <property type="project" value="TreeGrafter"/>
</dbReference>
<gene>
    <name evidence="2" type="ORF">J3R30DRAFT_3458685</name>
</gene>
<dbReference type="GO" id="GO:0005634">
    <property type="term" value="C:nucleus"/>
    <property type="evidence" value="ECO:0007669"/>
    <property type="project" value="TreeGrafter"/>
</dbReference>
<comment type="caution">
    <text evidence="2">The sequence shown here is derived from an EMBL/GenBank/DDBJ whole genome shotgun (WGS) entry which is preliminary data.</text>
</comment>
<feature type="region of interest" description="Disordered" evidence="1">
    <location>
        <begin position="87"/>
        <end position="130"/>
    </location>
</feature>
<feature type="compositionally biased region" description="Acidic residues" evidence="1">
    <location>
        <begin position="97"/>
        <end position="106"/>
    </location>
</feature>
<dbReference type="PANTHER" id="PTHR16079">
    <property type="entry name" value="UBIQUITIN LIGASE PROTEIN CHFR"/>
    <property type="match status" value="1"/>
</dbReference>
<evidence type="ECO:0000256" key="1">
    <source>
        <dbReference type="SAM" id="MobiDB-lite"/>
    </source>
</evidence>
<protein>
    <recommendedName>
        <fullName evidence="4">Aprataxin and PNK-like factor PBZ domain-containing protein</fullName>
    </recommendedName>
</protein>
<dbReference type="OrthoDB" id="2745518at2759"/>
<dbReference type="Proteomes" id="UP001150266">
    <property type="component" value="Unassembled WGS sequence"/>
</dbReference>
<dbReference type="EMBL" id="JAOTPV010000005">
    <property type="protein sequence ID" value="KAJ4482373.1"/>
    <property type="molecule type" value="Genomic_DNA"/>
</dbReference>
<evidence type="ECO:0008006" key="4">
    <source>
        <dbReference type="Google" id="ProtNLM"/>
    </source>
</evidence>
<organism evidence="2 3">
    <name type="scientific">Lentinula aciculospora</name>
    <dbReference type="NCBI Taxonomy" id="153920"/>
    <lineage>
        <taxon>Eukaryota</taxon>
        <taxon>Fungi</taxon>
        <taxon>Dikarya</taxon>
        <taxon>Basidiomycota</taxon>
        <taxon>Agaricomycotina</taxon>
        <taxon>Agaricomycetes</taxon>
        <taxon>Agaricomycetidae</taxon>
        <taxon>Agaricales</taxon>
        <taxon>Marasmiineae</taxon>
        <taxon>Omphalotaceae</taxon>
        <taxon>Lentinula</taxon>
    </lineage>
</organism>
<name>A0A9W9AGU3_9AGAR</name>
<evidence type="ECO:0000313" key="2">
    <source>
        <dbReference type="EMBL" id="KAJ4482373.1"/>
    </source>
</evidence>
<reference evidence="2" key="1">
    <citation type="submission" date="2022-08" db="EMBL/GenBank/DDBJ databases">
        <title>A Global Phylogenomic Analysis of the Shiitake Genus Lentinula.</title>
        <authorList>
            <consortium name="DOE Joint Genome Institute"/>
            <person name="Sierra-Patev S."/>
            <person name="Min B."/>
            <person name="Naranjo-Ortiz M."/>
            <person name="Looney B."/>
            <person name="Konkel Z."/>
            <person name="Slot J.C."/>
            <person name="Sakamoto Y."/>
            <person name="Steenwyk J.L."/>
            <person name="Rokas A."/>
            <person name="Carro J."/>
            <person name="Camarero S."/>
            <person name="Ferreira P."/>
            <person name="Molpeceres G."/>
            <person name="Ruiz-Duenas F.J."/>
            <person name="Serrano A."/>
            <person name="Henrissat B."/>
            <person name="Drula E."/>
            <person name="Hughes K.W."/>
            <person name="Mata J.L."/>
            <person name="Ishikawa N.K."/>
            <person name="Vargas-Isla R."/>
            <person name="Ushijima S."/>
            <person name="Smith C.A."/>
            <person name="Ahrendt S."/>
            <person name="Andreopoulos W."/>
            <person name="He G."/>
            <person name="Labutti K."/>
            <person name="Lipzen A."/>
            <person name="Ng V."/>
            <person name="Riley R."/>
            <person name="Sandor L."/>
            <person name="Barry K."/>
            <person name="Martinez A.T."/>
            <person name="Xiao Y."/>
            <person name="Gibbons J.G."/>
            <person name="Terashima K."/>
            <person name="Grigoriev I.V."/>
            <person name="Hibbett D.S."/>
        </authorList>
    </citation>
    <scope>NUCLEOTIDE SEQUENCE</scope>
    <source>
        <strain evidence="2">JLM2183</strain>
    </source>
</reference>
<evidence type="ECO:0000313" key="3">
    <source>
        <dbReference type="Proteomes" id="UP001150266"/>
    </source>
</evidence>
<dbReference type="InterPro" id="IPR052256">
    <property type="entry name" value="E3_ubiquitin-ligase_CHFR"/>
</dbReference>
<dbReference type="GO" id="GO:0006511">
    <property type="term" value="P:ubiquitin-dependent protein catabolic process"/>
    <property type="evidence" value="ECO:0007669"/>
    <property type="project" value="TreeGrafter"/>
</dbReference>
<keyword evidence="3" id="KW-1185">Reference proteome</keyword>
<dbReference type="AlphaFoldDB" id="A0A9W9AGU3"/>
<accession>A0A9W9AGU3</accession>
<dbReference type="GO" id="GO:0004842">
    <property type="term" value="F:ubiquitin-protein transferase activity"/>
    <property type="evidence" value="ECO:0007669"/>
    <property type="project" value="TreeGrafter"/>
</dbReference>
<feature type="compositionally biased region" description="Basic and acidic residues" evidence="1">
    <location>
        <begin position="107"/>
        <end position="119"/>
    </location>
</feature>
<proteinExistence type="predicted"/>